<gene>
    <name evidence="3" type="ORF">AWB82_05957</name>
</gene>
<keyword evidence="4" id="KW-1185">Reference proteome</keyword>
<protein>
    <submittedName>
        <fullName evidence="3">FecR protein</fullName>
    </submittedName>
</protein>
<evidence type="ECO:0000313" key="3">
    <source>
        <dbReference type="EMBL" id="SAK87096.1"/>
    </source>
</evidence>
<dbReference type="STRING" id="1777143.AWB82_05957"/>
<feature type="chain" id="PRO_5007623574" evidence="1">
    <location>
        <begin position="20"/>
        <end position="218"/>
    </location>
</feature>
<dbReference type="EMBL" id="FCOJ02000061">
    <property type="protein sequence ID" value="SAK87096.1"/>
    <property type="molecule type" value="Genomic_DNA"/>
</dbReference>
<dbReference type="OrthoDB" id="369729at2"/>
<accession>A0A158CYS1</accession>
<comment type="caution">
    <text evidence="3">The sequence shown here is derived from an EMBL/GenBank/DDBJ whole genome shotgun (WGS) entry which is preliminary data.</text>
</comment>
<sequence>MTRVRRLLLFLFLAISARAASNASAEPVATITALVGNVAIQSAGGAQRVAAVGGGIDNGDTVQTGVASEIVMIFTDKQRVYLKPGSVLRVDDFHYAAGAPQEDRSFLSLVKGGLRAVDGLVAKEGKPENYRVKTATSTIGIRGTEYSVTDCANPEPGANADCKGDQIVVYDGQIVVINQVDRQIVRAGEGAIVVSPRLPFGVLPASRVTPVLPSAACR</sequence>
<dbReference type="RefSeq" id="WP_086972922.1">
    <property type="nucleotide sequence ID" value="NZ_FCOJ02000061.1"/>
</dbReference>
<proteinExistence type="predicted"/>
<organism evidence="3 4">
    <name type="scientific">Caballeronia glebae</name>
    <dbReference type="NCBI Taxonomy" id="1777143"/>
    <lineage>
        <taxon>Bacteria</taxon>
        <taxon>Pseudomonadati</taxon>
        <taxon>Pseudomonadota</taxon>
        <taxon>Betaproteobacteria</taxon>
        <taxon>Burkholderiales</taxon>
        <taxon>Burkholderiaceae</taxon>
        <taxon>Caballeronia</taxon>
    </lineage>
</organism>
<dbReference type="PANTHER" id="PTHR38731">
    <property type="entry name" value="LIPL45-RELATED LIPOPROTEIN-RELATED"/>
    <property type="match status" value="1"/>
</dbReference>
<dbReference type="Gene3D" id="2.60.120.1440">
    <property type="match status" value="1"/>
</dbReference>
<dbReference type="AlphaFoldDB" id="A0A158CYS1"/>
<reference evidence="3" key="1">
    <citation type="submission" date="2016-01" db="EMBL/GenBank/DDBJ databases">
        <authorList>
            <person name="Peeters C."/>
        </authorList>
    </citation>
    <scope>NUCLEOTIDE SEQUENCE [LARGE SCALE GENOMIC DNA]</scope>
    <source>
        <strain evidence="3">LMG 29325</strain>
    </source>
</reference>
<dbReference type="InterPro" id="IPR006860">
    <property type="entry name" value="FecR"/>
</dbReference>
<dbReference type="Pfam" id="PF04773">
    <property type="entry name" value="FecR"/>
    <property type="match status" value="1"/>
</dbReference>
<dbReference type="Proteomes" id="UP000054596">
    <property type="component" value="Unassembled WGS sequence"/>
</dbReference>
<keyword evidence="1" id="KW-0732">Signal</keyword>
<feature type="domain" description="FecR protein" evidence="2">
    <location>
        <begin position="60"/>
        <end position="149"/>
    </location>
</feature>
<evidence type="ECO:0000313" key="4">
    <source>
        <dbReference type="Proteomes" id="UP000054596"/>
    </source>
</evidence>
<feature type="signal peptide" evidence="1">
    <location>
        <begin position="1"/>
        <end position="19"/>
    </location>
</feature>
<name>A0A158CYS1_9BURK</name>
<evidence type="ECO:0000256" key="1">
    <source>
        <dbReference type="SAM" id="SignalP"/>
    </source>
</evidence>
<evidence type="ECO:0000259" key="2">
    <source>
        <dbReference type="Pfam" id="PF04773"/>
    </source>
</evidence>